<feature type="domain" description="Mos1 transposase HTH" evidence="1">
    <location>
        <begin position="73"/>
        <end position="114"/>
    </location>
</feature>
<evidence type="ECO:0000313" key="3">
    <source>
        <dbReference type="Proteomes" id="UP000887116"/>
    </source>
</evidence>
<gene>
    <name evidence="2" type="ORF">TNCT_463171</name>
</gene>
<reference evidence="2" key="1">
    <citation type="submission" date="2020-07" db="EMBL/GenBank/DDBJ databases">
        <title>Multicomponent nature underlies the extraordinary mechanical properties of spider dragline silk.</title>
        <authorList>
            <person name="Kono N."/>
            <person name="Nakamura H."/>
            <person name="Mori M."/>
            <person name="Yoshida Y."/>
            <person name="Ohtoshi R."/>
            <person name="Malay A.D."/>
            <person name="Moran D.A.P."/>
            <person name="Tomita M."/>
            <person name="Numata K."/>
            <person name="Arakawa K."/>
        </authorList>
    </citation>
    <scope>NUCLEOTIDE SEQUENCE</scope>
</reference>
<dbReference type="Proteomes" id="UP000887116">
    <property type="component" value="Unassembled WGS sequence"/>
</dbReference>
<name>A0A8X6HST8_TRICU</name>
<dbReference type="Gene3D" id="1.10.10.1450">
    <property type="match status" value="1"/>
</dbReference>
<dbReference type="OrthoDB" id="10032414at2759"/>
<dbReference type="InterPro" id="IPR041426">
    <property type="entry name" value="Mos1_HTH"/>
</dbReference>
<evidence type="ECO:0000259" key="1">
    <source>
        <dbReference type="Pfam" id="PF17906"/>
    </source>
</evidence>
<proteinExistence type="predicted"/>
<dbReference type="AlphaFoldDB" id="A0A8X6HST8"/>
<protein>
    <recommendedName>
        <fullName evidence="1">Mos1 transposase HTH domain-containing protein</fullName>
    </recommendedName>
</protein>
<evidence type="ECO:0000313" key="2">
    <source>
        <dbReference type="EMBL" id="GFR29566.1"/>
    </source>
</evidence>
<dbReference type="EMBL" id="BMAO01019279">
    <property type="protein sequence ID" value="GFR29566.1"/>
    <property type="molecule type" value="Genomic_DNA"/>
</dbReference>
<organism evidence="2 3">
    <name type="scientific">Trichonephila clavata</name>
    <name type="common">Joro spider</name>
    <name type="synonym">Nephila clavata</name>
    <dbReference type="NCBI Taxonomy" id="2740835"/>
    <lineage>
        <taxon>Eukaryota</taxon>
        <taxon>Metazoa</taxon>
        <taxon>Ecdysozoa</taxon>
        <taxon>Arthropoda</taxon>
        <taxon>Chelicerata</taxon>
        <taxon>Arachnida</taxon>
        <taxon>Araneae</taxon>
        <taxon>Araneomorphae</taxon>
        <taxon>Entelegynae</taxon>
        <taxon>Araneoidea</taxon>
        <taxon>Nephilidae</taxon>
        <taxon>Trichonephila</taxon>
    </lineage>
</organism>
<sequence length="141" mass="16039">MFNGSLRSRNDNSFSRLLAYKLKVLNRYEIHQQCVQMTSLAPKPEPILETSTQMVFGGTRSPTQDSKDTMPSVTFYDWKRDHNATTAARNINAAFGDGSVSEHTIRCWYAKFESVDENLTHEDCSKTETVVDNEVLRVIAE</sequence>
<accession>A0A8X6HST8</accession>
<dbReference type="Pfam" id="PF17906">
    <property type="entry name" value="HTH_48"/>
    <property type="match status" value="1"/>
</dbReference>
<keyword evidence="3" id="KW-1185">Reference proteome</keyword>
<comment type="caution">
    <text evidence="2">The sequence shown here is derived from an EMBL/GenBank/DDBJ whole genome shotgun (WGS) entry which is preliminary data.</text>
</comment>